<dbReference type="EMBL" id="VZPX01000002">
    <property type="protein sequence ID" value="KAB0483065.1"/>
    <property type="molecule type" value="Genomic_DNA"/>
</dbReference>
<dbReference type="Pfam" id="PF11380">
    <property type="entry name" value="Stealth_CR2"/>
    <property type="match status" value="1"/>
</dbReference>
<evidence type="ECO:0000256" key="1">
    <source>
        <dbReference type="ARBA" id="ARBA00007583"/>
    </source>
</evidence>
<keyword evidence="3" id="KW-0270">Exopolysaccharide synthesis</keyword>
<feature type="domain" description="Stealth protein CR2 conserved region 2" evidence="4">
    <location>
        <begin position="44"/>
        <end position="145"/>
    </location>
</feature>
<reference evidence="5 6" key="1">
    <citation type="submission" date="2019-09" db="EMBL/GenBank/DDBJ databases">
        <title>Draft genome sequences of 48 bacterial type strains from the CCUG.</title>
        <authorList>
            <person name="Tunovic T."/>
            <person name="Pineiro-Iglesias B."/>
            <person name="Unosson C."/>
            <person name="Inganas E."/>
            <person name="Ohlen M."/>
            <person name="Cardew S."/>
            <person name="Jensie-Markopoulos S."/>
            <person name="Salva-Serra F."/>
            <person name="Jaen-Luchoro D."/>
            <person name="Karlsson R."/>
            <person name="Svensson-Stadler L."/>
            <person name="Chun J."/>
            <person name="Moore E."/>
        </authorList>
    </citation>
    <scope>NUCLEOTIDE SEQUENCE [LARGE SCALE GENOMIC DNA]</scope>
    <source>
        <strain evidence="5 6">CCUG 48643</strain>
    </source>
</reference>
<comment type="similarity">
    <text evidence="1">Belongs to the stealth family.</text>
</comment>
<evidence type="ECO:0000313" key="5">
    <source>
        <dbReference type="EMBL" id="KAB0483065.1"/>
    </source>
</evidence>
<comment type="caution">
    <text evidence="5">The sequence shown here is derived from an EMBL/GenBank/DDBJ whole genome shotgun (WGS) entry which is preliminary data.</text>
</comment>
<dbReference type="PANTHER" id="PTHR24045">
    <property type="match status" value="1"/>
</dbReference>
<dbReference type="GO" id="GO:0016772">
    <property type="term" value="F:transferase activity, transferring phosphorus-containing groups"/>
    <property type="evidence" value="ECO:0007669"/>
    <property type="project" value="InterPro"/>
</dbReference>
<dbReference type="RefSeq" id="WP_137406319.1">
    <property type="nucleotide sequence ID" value="NZ_AP025465.1"/>
</dbReference>
<evidence type="ECO:0000313" key="6">
    <source>
        <dbReference type="Proteomes" id="UP000423756"/>
    </source>
</evidence>
<dbReference type="GeneID" id="77340028"/>
<dbReference type="InterPro" id="IPR047141">
    <property type="entry name" value="Stealth"/>
</dbReference>
<dbReference type="GO" id="GO:0000271">
    <property type="term" value="P:polysaccharide biosynthetic process"/>
    <property type="evidence" value="ECO:0007669"/>
    <property type="project" value="UniProtKB-KW"/>
</dbReference>
<dbReference type="PANTHER" id="PTHR24045:SF0">
    <property type="entry name" value="N-ACETYLGLUCOSAMINE-1-PHOSPHOTRANSFERASE SUBUNITS ALPHA_BETA"/>
    <property type="match status" value="1"/>
</dbReference>
<name>A0A7V7NXZ7_9VIBR</name>
<sequence length="346" mass="41075">MKKMKKISDVDIVLLWVDSKDPKWQELYEQYSPESVTTANHICRFRSWDNLQYIFRGIEEFMPWVRKVHFVTQGHLPEWLNVLDDKLSVLTHQDIFKNHTHLPTFNSNAIEVNFNNIPDLAEKFILFNDDFFVLKPLKEDRFFRDDLPVDFLVQSFERRGVLYNTLKPKNTLSAKAINNNIDYLNNNYNKRNLPSAKFYSPEYNTFSRVLNIIYNFTTSNIPWLKLNHVPQPHLKSTLDDLWDSHFDLLDATSSHKFRVESDTTQYLFRYINLLTGNFYPKEYKDYISREINETNDMSRLLTELDDISLLSVSDTENLGHTDFDEVKNIFNHFLSSLLPKKSSFEK</sequence>
<dbReference type="Proteomes" id="UP000423756">
    <property type="component" value="Unassembled WGS sequence"/>
</dbReference>
<proteinExistence type="inferred from homology"/>
<gene>
    <name evidence="5" type="ORF">F7Q91_01440</name>
</gene>
<organism evidence="5 6">
    <name type="scientific">Vibrio chagasii</name>
    <dbReference type="NCBI Taxonomy" id="170679"/>
    <lineage>
        <taxon>Bacteria</taxon>
        <taxon>Pseudomonadati</taxon>
        <taxon>Pseudomonadota</taxon>
        <taxon>Gammaproteobacteria</taxon>
        <taxon>Vibrionales</taxon>
        <taxon>Vibrionaceae</taxon>
        <taxon>Vibrio</taxon>
    </lineage>
</organism>
<dbReference type="AlphaFoldDB" id="A0A7V7NXZ7"/>
<protein>
    <recommendedName>
        <fullName evidence="4">Stealth protein CR2 conserved region 2 domain-containing protein</fullName>
    </recommendedName>
</protein>
<dbReference type="InterPro" id="IPR021520">
    <property type="entry name" value="Stealth_CR2"/>
</dbReference>
<evidence type="ECO:0000256" key="2">
    <source>
        <dbReference type="ARBA" id="ARBA00022679"/>
    </source>
</evidence>
<evidence type="ECO:0000256" key="3">
    <source>
        <dbReference type="ARBA" id="ARBA00023169"/>
    </source>
</evidence>
<accession>A0A7V7NXZ7</accession>
<evidence type="ECO:0000259" key="4">
    <source>
        <dbReference type="Pfam" id="PF11380"/>
    </source>
</evidence>
<keyword evidence="2" id="KW-0808">Transferase</keyword>